<name>A0A2U1PS43_ARTAN</name>
<dbReference type="OrthoDB" id="19092at2759"/>
<protein>
    <submittedName>
        <fullName evidence="3">Protein csh3</fullName>
    </submittedName>
</protein>
<accession>A0A2U1PS43</accession>
<dbReference type="AlphaFoldDB" id="A0A2U1PS43"/>
<sequence>MTAKCVRSSTSNAGGIVMVQDLFARHEVAETKLQDMKSNMATLGKEDALAMAAVAAQQQQMTLQRLISMIESDRAYHQKVVQILDHLAGEMVLERQRIETTPAQTVEIAHLHLLFTKKSIMCLLIQFKTVSNNGRAEGKCKRKADCSFSAKDEPSVVKSAVDGATVLKKTEDLLKSIEEHEDDEKRQTETKGTIQTPKELQPISSPINCPLGETKEATVAAAYNVAALSG</sequence>
<feature type="compositionally biased region" description="Basic and acidic residues" evidence="2">
    <location>
        <begin position="178"/>
        <end position="189"/>
    </location>
</feature>
<feature type="region of interest" description="Disordered" evidence="2">
    <location>
        <begin position="178"/>
        <end position="205"/>
    </location>
</feature>
<evidence type="ECO:0000256" key="1">
    <source>
        <dbReference type="SAM" id="Coils"/>
    </source>
</evidence>
<organism evidence="3 4">
    <name type="scientific">Artemisia annua</name>
    <name type="common">Sweet wormwood</name>
    <dbReference type="NCBI Taxonomy" id="35608"/>
    <lineage>
        <taxon>Eukaryota</taxon>
        <taxon>Viridiplantae</taxon>
        <taxon>Streptophyta</taxon>
        <taxon>Embryophyta</taxon>
        <taxon>Tracheophyta</taxon>
        <taxon>Spermatophyta</taxon>
        <taxon>Magnoliopsida</taxon>
        <taxon>eudicotyledons</taxon>
        <taxon>Gunneridae</taxon>
        <taxon>Pentapetalae</taxon>
        <taxon>asterids</taxon>
        <taxon>campanulids</taxon>
        <taxon>Asterales</taxon>
        <taxon>Asteraceae</taxon>
        <taxon>Asteroideae</taxon>
        <taxon>Anthemideae</taxon>
        <taxon>Artemisiinae</taxon>
        <taxon>Artemisia</taxon>
    </lineage>
</organism>
<keyword evidence="4" id="KW-1185">Reference proteome</keyword>
<feature type="compositionally biased region" description="Polar residues" evidence="2">
    <location>
        <begin position="190"/>
        <end position="205"/>
    </location>
</feature>
<dbReference type="Proteomes" id="UP000245207">
    <property type="component" value="Unassembled WGS sequence"/>
</dbReference>
<evidence type="ECO:0000313" key="4">
    <source>
        <dbReference type="Proteomes" id="UP000245207"/>
    </source>
</evidence>
<evidence type="ECO:0000256" key="2">
    <source>
        <dbReference type="SAM" id="MobiDB-lite"/>
    </source>
</evidence>
<reference evidence="3 4" key="1">
    <citation type="journal article" date="2018" name="Mol. Plant">
        <title>The genome of Artemisia annua provides insight into the evolution of Asteraceae family and artemisinin biosynthesis.</title>
        <authorList>
            <person name="Shen Q."/>
            <person name="Zhang L."/>
            <person name="Liao Z."/>
            <person name="Wang S."/>
            <person name="Yan T."/>
            <person name="Shi P."/>
            <person name="Liu M."/>
            <person name="Fu X."/>
            <person name="Pan Q."/>
            <person name="Wang Y."/>
            <person name="Lv Z."/>
            <person name="Lu X."/>
            <person name="Zhang F."/>
            <person name="Jiang W."/>
            <person name="Ma Y."/>
            <person name="Chen M."/>
            <person name="Hao X."/>
            <person name="Li L."/>
            <person name="Tang Y."/>
            <person name="Lv G."/>
            <person name="Zhou Y."/>
            <person name="Sun X."/>
            <person name="Brodelius P.E."/>
            <person name="Rose J.K.C."/>
            <person name="Tang K."/>
        </authorList>
    </citation>
    <scope>NUCLEOTIDE SEQUENCE [LARGE SCALE GENOMIC DNA]</scope>
    <source>
        <strain evidence="4">cv. Huhao1</strain>
        <tissue evidence="3">Leaf</tissue>
    </source>
</reference>
<proteinExistence type="predicted"/>
<keyword evidence="1" id="KW-0175">Coiled coil</keyword>
<comment type="caution">
    <text evidence="3">The sequence shown here is derived from an EMBL/GenBank/DDBJ whole genome shotgun (WGS) entry which is preliminary data.</text>
</comment>
<dbReference type="EMBL" id="PKPP01000801">
    <property type="protein sequence ID" value="PWA88580.1"/>
    <property type="molecule type" value="Genomic_DNA"/>
</dbReference>
<dbReference type="STRING" id="35608.A0A2U1PS43"/>
<feature type="coiled-coil region" evidence="1">
    <location>
        <begin position="19"/>
        <end position="46"/>
    </location>
</feature>
<evidence type="ECO:0000313" key="3">
    <source>
        <dbReference type="EMBL" id="PWA88580.1"/>
    </source>
</evidence>
<gene>
    <name evidence="3" type="ORF">CTI12_AA119510</name>
</gene>